<dbReference type="OrthoDB" id="4336488at2"/>
<gene>
    <name evidence="2" type="ORF">SLUN_32335</name>
</gene>
<dbReference type="RefSeq" id="WP_108153483.1">
    <property type="nucleotide sequence ID" value="NZ_CP026304.1"/>
</dbReference>
<feature type="region of interest" description="Disordered" evidence="1">
    <location>
        <begin position="172"/>
        <end position="296"/>
    </location>
</feature>
<feature type="compositionally biased region" description="Basic residues" evidence="1">
    <location>
        <begin position="282"/>
        <end position="291"/>
    </location>
</feature>
<evidence type="ECO:0000313" key="3">
    <source>
        <dbReference type="Proteomes" id="UP000244201"/>
    </source>
</evidence>
<evidence type="ECO:0008006" key="4">
    <source>
        <dbReference type="Google" id="ProtNLM"/>
    </source>
</evidence>
<dbReference type="GeneID" id="55659939"/>
<evidence type="ECO:0000313" key="2">
    <source>
        <dbReference type="EMBL" id="AVZ76195.1"/>
    </source>
</evidence>
<reference evidence="2 3" key="1">
    <citation type="submission" date="2018-01" db="EMBL/GenBank/DDBJ databases">
        <title>Complete genome sequence of Streptomyces lunaelactis MM109T, a Ferroverdin A producer isolated from cave moonmilk deposits.</title>
        <authorList>
            <person name="Naome A."/>
            <person name="Martinet L."/>
            <person name="Maciejewska M."/>
            <person name="Anderssen S."/>
            <person name="Adam D."/>
            <person name="Tenconi E."/>
            <person name="Deflandre B."/>
            <person name="Arguelles-Arias A."/>
            <person name="Calusinska M."/>
            <person name="Copieters W."/>
            <person name="Karim L."/>
            <person name="Hanikenne M."/>
            <person name="Baurain D."/>
            <person name="van Wezel G."/>
            <person name="Smargiasso N."/>
            <person name="de Pauw E."/>
            <person name="Delfosse P."/>
            <person name="Rigali S."/>
        </authorList>
    </citation>
    <scope>NUCLEOTIDE SEQUENCE [LARGE SCALE GENOMIC DNA]</scope>
    <source>
        <strain evidence="2 3">MM109</strain>
    </source>
</reference>
<sequence length="517" mass="54364">MAVYQLPVETGVFARYLKGLTALLDPGDGWYAIFWQRDPDGMRACLDGAEIPPWDVVESLLQDLASARGAEFAGPESPRARQLHTAAAAAHDRLPGGREALEERLELMRREQVYATGRAEELVRRRLAEPGSTPEAEQLANELAWTRDDHARATARVLELRSRLAAVADGRGHVSASLTGEPAHQAGGPGDEPEHTREDDDWSGFAGRYQGSAPEAPAAVPDSGDGLEERQGPAPAYGDATRRPSAVPDDWFRPDPTADSAPEAPGRPGAQASGTPPAARVVKNKKRRPRGGARFAGVEGAGEEIAAVPVLPVADDAPRGARYGGAPAAAHETPAAPTVPDGARRAARETVAALGRLRAQGRSGEAHAVLCEAATRPAPWLPVLAAELHRAGLGADWATLLWETASQPASRFAAAAGALAAAGRTEDSGQLLRQGVARPADDIAAAVLALEDEGRDPEAQALLAAFVQVHTPEDSARIAERDPRRLIPQLLGAARALSAAHERDLVHALRVAGHLGA</sequence>
<dbReference type="AlphaFoldDB" id="A0A2R4TAP7"/>
<dbReference type="Proteomes" id="UP000244201">
    <property type="component" value="Chromosome"/>
</dbReference>
<dbReference type="EMBL" id="CP026304">
    <property type="protein sequence ID" value="AVZ76195.1"/>
    <property type="molecule type" value="Genomic_DNA"/>
</dbReference>
<dbReference type="KEGG" id="slk:SLUN_32335"/>
<evidence type="ECO:0000256" key="1">
    <source>
        <dbReference type="SAM" id="MobiDB-lite"/>
    </source>
</evidence>
<protein>
    <recommendedName>
        <fullName evidence="4">UL36 very large tegument protein</fullName>
    </recommendedName>
</protein>
<keyword evidence="3" id="KW-1185">Reference proteome</keyword>
<name>A0A2R4TAP7_9ACTN</name>
<accession>A0A2R4TAP7</accession>
<feature type="region of interest" description="Disordered" evidence="1">
    <location>
        <begin position="322"/>
        <end position="346"/>
    </location>
</feature>
<feature type="compositionally biased region" description="Low complexity" evidence="1">
    <location>
        <begin position="322"/>
        <end position="340"/>
    </location>
</feature>
<organism evidence="2 3">
    <name type="scientific">Streptomyces lunaelactis</name>
    <dbReference type="NCBI Taxonomy" id="1535768"/>
    <lineage>
        <taxon>Bacteria</taxon>
        <taxon>Bacillati</taxon>
        <taxon>Actinomycetota</taxon>
        <taxon>Actinomycetes</taxon>
        <taxon>Kitasatosporales</taxon>
        <taxon>Streptomycetaceae</taxon>
        <taxon>Streptomyces</taxon>
    </lineage>
</organism>
<proteinExistence type="predicted"/>